<dbReference type="Proteomes" id="UP000019402">
    <property type="component" value="Unassembled WGS sequence"/>
</dbReference>
<dbReference type="InterPro" id="IPR011629">
    <property type="entry name" value="CobW-like_C"/>
</dbReference>
<comment type="caution">
    <text evidence="11">The sequence shown here is derived from an EMBL/GenBank/DDBJ whole genome shotgun (WGS) entry which is preliminary data.</text>
</comment>
<dbReference type="Gene3D" id="3.30.1220.10">
    <property type="entry name" value="CobW-like, C-terminal domain"/>
    <property type="match status" value="1"/>
</dbReference>
<dbReference type="STRING" id="869213.GCA_000517085_01750"/>
<proteinExistence type="inferred from homology"/>
<keyword evidence="5" id="KW-0143">Chaperone</keyword>
<sequence>MSDKTIMPVTIITGFLGAGKTTLLNEILEHNKNTNFLIIENEAGNINIDRELVRNNDNNNLFELTGGCICCSLSTELGTVLNSVILSQVKYDYVLIEATGMADSGQVINMFSGARIQRYFKLDSVVALVDAGSFLKRLANFSEVRSQVVQSDVIIINKCDLLAPEQTKELEQKITTINPLARIEQTTFGKIEDIQILNCESFSPCNMEESIIDYTNITVVSPRKNHGHSIQTLSYTITGDFDMKRMAMWFEDFLFMNRDKVLRVKAILSIDDMAHKIILQSVGNTYHTTQGSQWLENKNRESNIVIIGTDLKDDEIKTSLYKLLVKTTV</sequence>
<dbReference type="PANTHER" id="PTHR13748">
    <property type="entry name" value="COBW-RELATED"/>
    <property type="match status" value="1"/>
</dbReference>
<dbReference type="Pfam" id="PF07683">
    <property type="entry name" value="CobW_C"/>
    <property type="match status" value="1"/>
</dbReference>
<dbReference type="RefSeq" id="WP_027471500.1">
    <property type="nucleotide sequence ID" value="NZ_BAMD01000027.1"/>
</dbReference>
<comment type="similarity">
    <text evidence="6">Belongs to the SIMIBI class G3E GTPase family. ZNG1 subfamily.</text>
</comment>
<evidence type="ECO:0000259" key="9">
    <source>
        <dbReference type="Pfam" id="PF02492"/>
    </source>
</evidence>
<organism evidence="11 12">
    <name type="scientific">Saccharicrinis fermentans DSM 9555 = JCM 21142</name>
    <dbReference type="NCBI Taxonomy" id="869213"/>
    <lineage>
        <taxon>Bacteria</taxon>
        <taxon>Pseudomonadati</taxon>
        <taxon>Bacteroidota</taxon>
        <taxon>Bacteroidia</taxon>
        <taxon>Marinilabiliales</taxon>
        <taxon>Marinilabiliaceae</taxon>
        <taxon>Saccharicrinis</taxon>
    </lineage>
</organism>
<evidence type="ECO:0000256" key="8">
    <source>
        <dbReference type="ARBA" id="ARBA00049117"/>
    </source>
</evidence>
<dbReference type="PANTHER" id="PTHR13748:SF31">
    <property type="entry name" value="ZINC-REGULATED GTPASE METALLOPROTEIN ACTIVATOR 1A-RELATED"/>
    <property type="match status" value="1"/>
</dbReference>
<keyword evidence="1" id="KW-0547">Nucleotide-binding</keyword>
<evidence type="ECO:0000256" key="2">
    <source>
        <dbReference type="ARBA" id="ARBA00022801"/>
    </source>
</evidence>
<feature type="domain" description="CobW C-terminal" evidence="10">
    <location>
        <begin position="230"/>
        <end position="322"/>
    </location>
</feature>
<protein>
    <submittedName>
        <fullName evidence="11">Putative GTP-binding protein YjiA</fullName>
    </submittedName>
</protein>
<evidence type="ECO:0000256" key="7">
    <source>
        <dbReference type="ARBA" id="ARBA00045658"/>
    </source>
</evidence>
<reference evidence="11 12" key="1">
    <citation type="journal article" date="2014" name="Genome Announc.">
        <title>Draft Genome Sequence of Cytophaga fermentans JCM 21142T, a Facultative Anaerobe Isolated from Marine Mud.</title>
        <authorList>
            <person name="Starns D."/>
            <person name="Oshima K."/>
            <person name="Suda W."/>
            <person name="Iino T."/>
            <person name="Yuki M."/>
            <person name="Inoue J."/>
            <person name="Kitamura K."/>
            <person name="Iida T."/>
            <person name="Darby A."/>
            <person name="Hattori M."/>
            <person name="Ohkuma M."/>
        </authorList>
    </citation>
    <scope>NUCLEOTIDE SEQUENCE [LARGE SCALE GENOMIC DNA]</scope>
    <source>
        <strain evidence="11 12">JCM 21142</strain>
    </source>
</reference>
<keyword evidence="2" id="KW-0378">Hydrolase</keyword>
<evidence type="ECO:0000256" key="1">
    <source>
        <dbReference type="ARBA" id="ARBA00022741"/>
    </source>
</evidence>
<evidence type="ECO:0000256" key="3">
    <source>
        <dbReference type="ARBA" id="ARBA00022833"/>
    </source>
</evidence>
<evidence type="ECO:0000256" key="5">
    <source>
        <dbReference type="ARBA" id="ARBA00023186"/>
    </source>
</evidence>
<dbReference type="GO" id="GO:0005525">
    <property type="term" value="F:GTP binding"/>
    <property type="evidence" value="ECO:0007669"/>
    <property type="project" value="UniProtKB-KW"/>
</dbReference>
<comment type="catalytic activity">
    <reaction evidence="8">
        <text>GTP + H2O = GDP + phosphate + H(+)</text>
        <dbReference type="Rhea" id="RHEA:19669"/>
        <dbReference type="ChEBI" id="CHEBI:15377"/>
        <dbReference type="ChEBI" id="CHEBI:15378"/>
        <dbReference type="ChEBI" id="CHEBI:37565"/>
        <dbReference type="ChEBI" id="CHEBI:43474"/>
        <dbReference type="ChEBI" id="CHEBI:58189"/>
    </reaction>
    <physiologicalReaction direction="left-to-right" evidence="8">
        <dbReference type="Rhea" id="RHEA:19670"/>
    </physiologicalReaction>
</comment>
<name>W7Y7I1_9BACT</name>
<dbReference type="AlphaFoldDB" id="W7Y7I1"/>
<dbReference type="Pfam" id="PF02492">
    <property type="entry name" value="cobW"/>
    <property type="match status" value="1"/>
</dbReference>
<keyword evidence="3" id="KW-0862">Zinc</keyword>
<dbReference type="OrthoDB" id="9808822at2"/>
<comment type="function">
    <text evidence="7">Zinc chaperone that directly transfers zinc cofactor to target proteins, thereby activating them. Zinc is transferred from the CXCC motif in the GTPase domain to the zinc binding site in target proteins in a process requiring GTP hydrolysis.</text>
</comment>
<evidence type="ECO:0000256" key="6">
    <source>
        <dbReference type="ARBA" id="ARBA00034320"/>
    </source>
</evidence>
<evidence type="ECO:0000313" key="12">
    <source>
        <dbReference type="Proteomes" id="UP000019402"/>
    </source>
</evidence>
<dbReference type="GO" id="GO:0016787">
    <property type="term" value="F:hydrolase activity"/>
    <property type="evidence" value="ECO:0007669"/>
    <property type="project" value="UniProtKB-KW"/>
</dbReference>
<dbReference type="SUPFAM" id="SSF52540">
    <property type="entry name" value="P-loop containing nucleoside triphosphate hydrolases"/>
    <property type="match status" value="1"/>
</dbReference>
<feature type="domain" description="CobW/HypB/UreG nucleotide-binding" evidence="9">
    <location>
        <begin position="8"/>
        <end position="183"/>
    </location>
</feature>
<dbReference type="InterPro" id="IPR051316">
    <property type="entry name" value="Zinc-reg_GTPase_activator"/>
</dbReference>
<dbReference type="GO" id="GO:0005737">
    <property type="term" value="C:cytoplasm"/>
    <property type="evidence" value="ECO:0007669"/>
    <property type="project" value="TreeGrafter"/>
</dbReference>
<keyword evidence="4" id="KW-0342">GTP-binding</keyword>
<dbReference type="CDD" id="cd03112">
    <property type="entry name" value="CobW-like"/>
    <property type="match status" value="1"/>
</dbReference>
<dbReference type="InterPro" id="IPR027417">
    <property type="entry name" value="P-loop_NTPase"/>
</dbReference>
<keyword evidence="12" id="KW-1185">Reference proteome</keyword>
<dbReference type="Gene3D" id="3.40.50.300">
    <property type="entry name" value="P-loop containing nucleotide triphosphate hydrolases"/>
    <property type="match status" value="1"/>
</dbReference>
<dbReference type="eggNOG" id="COG0523">
    <property type="taxonomic scope" value="Bacteria"/>
</dbReference>
<gene>
    <name evidence="11" type="ORF">JCM21142_52281</name>
</gene>
<evidence type="ECO:0000313" key="11">
    <source>
        <dbReference type="EMBL" id="GAF03603.1"/>
    </source>
</evidence>
<dbReference type="InterPro" id="IPR003495">
    <property type="entry name" value="CobW/HypB/UreG_nucleotide-bd"/>
</dbReference>
<accession>W7Y7I1</accession>
<dbReference type="SUPFAM" id="SSF90002">
    <property type="entry name" value="Hypothetical protein YjiA, C-terminal domain"/>
    <property type="match status" value="1"/>
</dbReference>
<dbReference type="InterPro" id="IPR036627">
    <property type="entry name" value="CobW-likC_sf"/>
</dbReference>
<dbReference type="EMBL" id="BAMD01000027">
    <property type="protein sequence ID" value="GAF03603.1"/>
    <property type="molecule type" value="Genomic_DNA"/>
</dbReference>
<evidence type="ECO:0000256" key="4">
    <source>
        <dbReference type="ARBA" id="ARBA00023134"/>
    </source>
</evidence>
<evidence type="ECO:0000259" key="10">
    <source>
        <dbReference type="Pfam" id="PF07683"/>
    </source>
</evidence>